<keyword evidence="2" id="KW-0805">Transcription regulation</keyword>
<dbReference type="PANTHER" id="PTHR30537:SF58">
    <property type="entry name" value="HTH-TYPE TRANSCRIPTIONAL REGULATOR PERR"/>
    <property type="match status" value="1"/>
</dbReference>
<dbReference type="SUPFAM" id="SSF53850">
    <property type="entry name" value="Periplasmic binding protein-like II"/>
    <property type="match status" value="1"/>
</dbReference>
<dbReference type="InterPro" id="IPR036388">
    <property type="entry name" value="WH-like_DNA-bd_sf"/>
</dbReference>
<name>A0ABD5CKB9_9BURK</name>
<gene>
    <name evidence="6" type="ORF">QF025_004395</name>
</gene>
<dbReference type="Gene3D" id="3.40.190.10">
    <property type="entry name" value="Periplasmic binding protein-like II"/>
    <property type="match status" value="2"/>
</dbReference>
<dbReference type="GO" id="GO:0003677">
    <property type="term" value="F:DNA binding"/>
    <property type="evidence" value="ECO:0007669"/>
    <property type="project" value="UniProtKB-KW"/>
</dbReference>
<dbReference type="Pfam" id="PF03466">
    <property type="entry name" value="LysR_substrate"/>
    <property type="match status" value="1"/>
</dbReference>
<dbReference type="InterPro" id="IPR000847">
    <property type="entry name" value="LysR_HTH_N"/>
</dbReference>
<dbReference type="Proteomes" id="UP001245184">
    <property type="component" value="Unassembled WGS sequence"/>
</dbReference>
<dbReference type="SUPFAM" id="SSF46785">
    <property type="entry name" value="Winged helix' DNA-binding domain"/>
    <property type="match status" value="1"/>
</dbReference>
<reference evidence="6 7" key="1">
    <citation type="submission" date="2023-08" db="EMBL/GenBank/DDBJ databases">
        <title>Genome sequencing of plant associated microbes to promote plant fitness in Sorghum bicolor and Oryza sativa.</title>
        <authorList>
            <person name="Coleman-Derr D."/>
        </authorList>
    </citation>
    <scope>NUCLEOTIDE SEQUENCE [LARGE SCALE GENOMIC DNA]</scope>
    <source>
        <strain evidence="6 7">SLBN-33</strain>
    </source>
</reference>
<keyword evidence="4" id="KW-0804">Transcription</keyword>
<dbReference type="PANTHER" id="PTHR30537">
    <property type="entry name" value="HTH-TYPE TRANSCRIPTIONAL REGULATOR"/>
    <property type="match status" value="1"/>
</dbReference>
<accession>A0ABD5CKB9</accession>
<proteinExistence type="inferred from homology"/>
<dbReference type="Gene3D" id="1.10.10.10">
    <property type="entry name" value="Winged helix-like DNA-binding domain superfamily/Winged helix DNA-binding domain"/>
    <property type="match status" value="1"/>
</dbReference>
<dbReference type="InterPro" id="IPR005119">
    <property type="entry name" value="LysR_subst-bd"/>
</dbReference>
<evidence type="ECO:0000313" key="6">
    <source>
        <dbReference type="EMBL" id="MDR6205675.1"/>
    </source>
</evidence>
<evidence type="ECO:0000259" key="5">
    <source>
        <dbReference type="PROSITE" id="PS50931"/>
    </source>
</evidence>
<dbReference type="EMBL" id="JAVIZN010000002">
    <property type="protein sequence ID" value="MDR6205675.1"/>
    <property type="molecule type" value="Genomic_DNA"/>
</dbReference>
<keyword evidence="3 6" id="KW-0238">DNA-binding</keyword>
<sequence length="325" mass="36171">MVYRTTALVWPGSASGTLHNEQRTRLHMRIPPVKAIIAFESVARTGSVNRASEELGLTASAVSHQISNLESVIGQALFYRSGRGLVLTPTGERYLSDVTGSLADLSRATERASSRTEVEILRVHSSPSFGLMWLLPRLASFQEANGDIQLNLACSYEDVPFTSGYYDIDIRHGYANWRDLEVRTLRNEFIAPLASPAYLREHPVNAPEDLLAHRLIYSETPLVQWKQWFGRTGVPAAHKTFDFSFDRSYMSLETAALGLGIALESLMLASVRIREGALVPVFDHSHAVEVGAHHLVYPPQNAELPRVARFIAWIEREIGHQARAA</sequence>
<evidence type="ECO:0000256" key="1">
    <source>
        <dbReference type="ARBA" id="ARBA00009437"/>
    </source>
</evidence>
<evidence type="ECO:0000256" key="2">
    <source>
        <dbReference type="ARBA" id="ARBA00023015"/>
    </source>
</evidence>
<dbReference type="InterPro" id="IPR036390">
    <property type="entry name" value="WH_DNA-bd_sf"/>
</dbReference>
<dbReference type="InterPro" id="IPR058163">
    <property type="entry name" value="LysR-type_TF_proteobact-type"/>
</dbReference>
<protein>
    <submittedName>
        <fullName evidence="6">DNA-binding transcriptional LysR family regulator</fullName>
    </submittedName>
</protein>
<organism evidence="6 7">
    <name type="scientific">Paraburkholderia graminis</name>
    <dbReference type="NCBI Taxonomy" id="60548"/>
    <lineage>
        <taxon>Bacteria</taxon>
        <taxon>Pseudomonadati</taxon>
        <taxon>Pseudomonadota</taxon>
        <taxon>Betaproteobacteria</taxon>
        <taxon>Burkholderiales</taxon>
        <taxon>Burkholderiaceae</taxon>
        <taxon>Paraburkholderia</taxon>
    </lineage>
</organism>
<dbReference type="AlphaFoldDB" id="A0ABD5CKB9"/>
<dbReference type="Pfam" id="PF00126">
    <property type="entry name" value="HTH_1"/>
    <property type="match status" value="1"/>
</dbReference>
<evidence type="ECO:0000313" key="7">
    <source>
        <dbReference type="Proteomes" id="UP001245184"/>
    </source>
</evidence>
<dbReference type="PROSITE" id="PS50931">
    <property type="entry name" value="HTH_LYSR"/>
    <property type="match status" value="1"/>
</dbReference>
<evidence type="ECO:0000256" key="4">
    <source>
        <dbReference type="ARBA" id="ARBA00023163"/>
    </source>
</evidence>
<dbReference type="CDD" id="cd08432">
    <property type="entry name" value="PBP2_GcdR_TrpI_HvrB_AmpR_like"/>
    <property type="match status" value="1"/>
</dbReference>
<feature type="domain" description="HTH lysR-type" evidence="5">
    <location>
        <begin position="31"/>
        <end position="88"/>
    </location>
</feature>
<comment type="similarity">
    <text evidence="1">Belongs to the LysR transcriptional regulatory family.</text>
</comment>
<comment type="caution">
    <text evidence="6">The sequence shown here is derived from an EMBL/GenBank/DDBJ whole genome shotgun (WGS) entry which is preliminary data.</text>
</comment>
<evidence type="ECO:0000256" key="3">
    <source>
        <dbReference type="ARBA" id="ARBA00023125"/>
    </source>
</evidence>